<evidence type="ECO:0000259" key="1">
    <source>
        <dbReference type="Pfam" id="PF00188"/>
    </source>
</evidence>
<dbReference type="EMBL" id="CP116942">
    <property type="protein sequence ID" value="WCO65941.1"/>
    <property type="molecule type" value="Genomic_DNA"/>
</dbReference>
<name>A0AAE9Y5P0_9ACTN</name>
<dbReference type="AlphaFoldDB" id="A0AAE9Y5P0"/>
<dbReference type="Gene3D" id="3.40.33.10">
    <property type="entry name" value="CAP"/>
    <property type="match status" value="1"/>
</dbReference>
<dbReference type="InterPro" id="IPR014044">
    <property type="entry name" value="CAP_dom"/>
</dbReference>
<protein>
    <submittedName>
        <fullName evidence="2">CAP domain-containing protein</fullName>
    </submittedName>
</protein>
<dbReference type="InterPro" id="IPR035940">
    <property type="entry name" value="CAP_sf"/>
</dbReference>
<keyword evidence="3" id="KW-1185">Reference proteome</keyword>
<dbReference type="CDD" id="cd05379">
    <property type="entry name" value="CAP_bacterial"/>
    <property type="match status" value="1"/>
</dbReference>
<gene>
    <name evidence="2" type="ORF">PO878_15675</name>
</gene>
<evidence type="ECO:0000313" key="2">
    <source>
        <dbReference type="EMBL" id="WCO65941.1"/>
    </source>
</evidence>
<dbReference type="PANTHER" id="PTHR31157:SF1">
    <property type="entry name" value="SCP DOMAIN-CONTAINING PROTEIN"/>
    <property type="match status" value="1"/>
</dbReference>
<dbReference type="KEGG" id="ima:PO878_15675"/>
<proteinExistence type="predicted"/>
<dbReference type="PROSITE" id="PS51257">
    <property type="entry name" value="PROKAR_LIPOPROTEIN"/>
    <property type="match status" value="1"/>
</dbReference>
<feature type="domain" description="SCP" evidence="1">
    <location>
        <begin position="38"/>
        <end position="143"/>
    </location>
</feature>
<evidence type="ECO:0000313" key="3">
    <source>
        <dbReference type="Proteomes" id="UP001216390"/>
    </source>
</evidence>
<sequence length="148" mass="15884">MATSPRSRRTRVVSALAAVLLAVLLAGCLSPGQDSVHREMNADRSAYKLRSLPTHDALNRKAQAWAEYLARRGSLVHSTLSSGLPSCWRGVGENVGYGPSVPSVQDAYMNSAGHRKNVLGTSWDYVGVGMAKSGNRVYTVQVFMSGCT</sequence>
<dbReference type="Pfam" id="PF00188">
    <property type="entry name" value="CAP"/>
    <property type="match status" value="1"/>
</dbReference>
<dbReference type="SUPFAM" id="SSF55797">
    <property type="entry name" value="PR-1-like"/>
    <property type="match status" value="1"/>
</dbReference>
<dbReference type="PANTHER" id="PTHR31157">
    <property type="entry name" value="SCP DOMAIN-CONTAINING PROTEIN"/>
    <property type="match status" value="1"/>
</dbReference>
<reference evidence="2" key="1">
    <citation type="submission" date="2023-01" db="EMBL/GenBank/DDBJ databases">
        <title>The diversity of Class Acidimicrobiia in South China Sea sediment environments and the proposal of Iamia marina sp. nov., a novel species of the genus Iamia.</title>
        <authorList>
            <person name="He Y."/>
            <person name="Tian X."/>
        </authorList>
    </citation>
    <scope>NUCLEOTIDE SEQUENCE</scope>
    <source>
        <strain evidence="2">DSM 19957</strain>
    </source>
</reference>
<dbReference type="RefSeq" id="WP_272735467.1">
    <property type="nucleotide sequence ID" value="NZ_CP116942.1"/>
</dbReference>
<dbReference type="Proteomes" id="UP001216390">
    <property type="component" value="Chromosome"/>
</dbReference>
<accession>A0AAE9Y5P0</accession>
<organism evidence="2 3">
    <name type="scientific">Iamia majanohamensis</name>
    <dbReference type="NCBI Taxonomy" id="467976"/>
    <lineage>
        <taxon>Bacteria</taxon>
        <taxon>Bacillati</taxon>
        <taxon>Actinomycetota</taxon>
        <taxon>Acidimicrobiia</taxon>
        <taxon>Acidimicrobiales</taxon>
        <taxon>Iamiaceae</taxon>
        <taxon>Iamia</taxon>
    </lineage>
</organism>